<dbReference type="AlphaFoldDB" id="A0AAV1LWE9"/>
<reference evidence="2 3" key="1">
    <citation type="submission" date="2023-11" db="EMBL/GenBank/DDBJ databases">
        <authorList>
            <person name="Hedman E."/>
            <person name="Englund M."/>
            <person name="Stromberg M."/>
            <person name="Nyberg Akerstrom W."/>
            <person name="Nylinder S."/>
            <person name="Jareborg N."/>
            <person name="Kallberg Y."/>
            <person name="Kronander E."/>
        </authorList>
    </citation>
    <scope>NUCLEOTIDE SEQUENCE [LARGE SCALE GENOMIC DNA]</scope>
</reference>
<dbReference type="EMBL" id="CAVLGL010000115">
    <property type="protein sequence ID" value="CAK1599786.1"/>
    <property type="molecule type" value="Genomic_DNA"/>
</dbReference>
<evidence type="ECO:0000313" key="2">
    <source>
        <dbReference type="EMBL" id="CAK1599786.1"/>
    </source>
</evidence>
<keyword evidence="3" id="KW-1185">Reference proteome</keyword>
<proteinExistence type="predicted"/>
<name>A0AAV1LWE9_9NEOP</name>
<dbReference type="PANTHER" id="PTHR45913:SF19">
    <property type="entry name" value="LOW QUALITY PROTEIN: ZINC FINGER BED DOMAIN-CONTAINING PROTEIN 5-LIKE"/>
    <property type="match status" value="1"/>
</dbReference>
<feature type="compositionally biased region" description="Low complexity" evidence="1">
    <location>
        <begin position="105"/>
        <end position="121"/>
    </location>
</feature>
<organism evidence="2 3">
    <name type="scientific">Parnassius mnemosyne</name>
    <name type="common">clouded apollo</name>
    <dbReference type="NCBI Taxonomy" id="213953"/>
    <lineage>
        <taxon>Eukaryota</taxon>
        <taxon>Metazoa</taxon>
        <taxon>Ecdysozoa</taxon>
        <taxon>Arthropoda</taxon>
        <taxon>Hexapoda</taxon>
        <taxon>Insecta</taxon>
        <taxon>Pterygota</taxon>
        <taxon>Neoptera</taxon>
        <taxon>Endopterygota</taxon>
        <taxon>Lepidoptera</taxon>
        <taxon>Glossata</taxon>
        <taxon>Ditrysia</taxon>
        <taxon>Papilionoidea</taxon>
        <taxon>Papilionidae</taxon>
        <taxon>Parnassiinae</taxon>
        <taxon>Parnassini</taxon>
        <taxon>Parnassius</taxon>
        <taxon>Driopa</taxon>
    </lineage>
</organism>
<feature type="region of interest" description="Disordered" evidence="1">
    <location>
        <begin position="103"/>
        <end position="149"/>
    </location>
</feature>
<evidence type="ECO:0008006" key="4">
    <source>
        <dbReference type="Google" id="ProtNLM"/>
    </source>
</evidence>
<comment type="caution">
    <text evidence="2">The sequence shown here is derived from an EMBL/GenBank/DDBJ whole genome shotgun (WGS) entry which is preliminary data.</text>
</comment>
<sequence length="527" mass="59990">MRKSKDRLGLLQTKMDKYKRPVQKKNIKSQKTVTGQAAKKIKLYKFSEQLQFLKGVDEDRDSISNFVQFSETIPSPSSEIQSMSNDLIDINQQLNLQDHDDVVVSPLPTSSAMSPATSSATNEQAESPLDSPLSATQTTKRLKKKMSGPDSEYASMLAAESMLPNKVKRHLETTHSNLQGKPREFFVRKLRELKHQSTALLSRASVPTKALLDSNKVAHRVAKCKKPHTIAEELFLPAAVDMVSVMIGESVAKEIKNVPLSNNTISRRIHDMVEDINEQIVEKLLDLFAIQLDVATDSNDDAQLICYVRYIQETNKLNDLNKSLQGNNTHILQLADKITGFQKKLLLWKRKLEEDHVHTDCFPALQCILQENSIESLDASLKLIFTQHLSSLSEHFENYFPENLEQYDWVRNPFQSTSPSTLSTKEEEQLIELSCDSSLKLQYDKDKLFEFWSSVSYDYRAISYAALRVLLPYATLYLCETGFSAIAVIKNKYRSKINVEKEMRVAISKLEPRFEKLCSEKQAHPSH</sequence>
<accession>A0AAV1LWE9</accession>
<gene>
    <name evidence="2" type="ORF">PARMNEM_LOCUS18629</name>
</gene>
<evidence type="ECO:0000313" key="3">
    <source>
        <dbReference type="Proteomes" id="UP001314205"/>
    </source>
</evidence>
<protein>
    <recommendedName>
        <fullName evidence="4">Transposase</fullName>
    </recommendedName>
</protein>
<evidence type="ECO:0000256" key="1">
    <source>
        <dbReference type="SAM" id="MobiDB-lite"/>
    </source>
</evidence>
<dbReference type="PANTHER" id="PTHR45913">
    <property type="entry name" value="EPM2A-INTERACTING PROTEIN 1"/>
    <property type="match status" value="1"/>
</dbReference>
<dbReference type="Proteomes" id="UP001314205">
    <property type="component" value="Unassembled WGS sequence"/>
</dbReference>